<protein>
    <recommendedName>
        <fullName evidence="3">DUF4440 domain-containing protein</fullName>
    </recommendedName>
</protein>
<organism evidence="1 2">
    <name type="scientific">Isoptericola hypogeus</name>
    <dbReference type="NCBI Taxonomy" id="300179"/>
    <lineage>
        <taxon>Bacteria</taxon>
        <taxon>Bacillati</taxon>
        <taxon>Actinomycetota</taxon>
        <taxon>Actinomycetes</taxon>
        <taxon>Micrococcales</taxon>
        <taxon>Promicromonosporaceae</taxon>
        <taxon>Isoptericola</taxon>
    </lineage>
</organism>
<accession>A0ABN2JP87</accession>
<name>A0ABN2JP87_9MICO</name>
<reference evidence="1 2" key="1">
    <citation type="journal article" date="2019" name="Int. J. Syst. Evol. Microbiol.">
        <title>The Global Catalogue of Microorganisms (GCM) 10K type strain sequencing project: providing services to taxonomists for standard genome sequencing and annotation.</title>
        <authorList>
            <consortium name="The Broad Institute Genomics Platform"/>
            <consortium name="The Broad Institute Genome Sequencing Center for Infectious Disease"/>
            <person name="Wu L."/>
            <person name="Ma J."/>
        </authorList>
    </citation>
    <scope>NUCLEOTIDE SEQUENCE [LARGE SCALE GENOMIC DNA]</scope>
    <source>
        <strain evidence="1 2">JCM 15589</strain>
    </source>
</reference>
<dbReference type="RefSeq" id="WP_344249604.1">
    <property type="nucleotide sequence ID" value="NZ_BAAAPM010000008.1"/>
</dbReference>
<dbReference type="Proteomes" id="UP001501138">
    <property type="component" value="Unassembled WGS sequence"/>
</dbReference>
<dbReference type="EMBL" id="BAAAPM010000008">
    <property type="protein sequence ID" value="GAA1734371.1"/>
    <property type="molecule type" value="Genomic_DNA"/>
</dbReference>
<comment type="caution">
    <text evidence="1">The sequence shown here is derived from an EMBL/GenBank/DDBJ whole genome shotgun (WGS) entry which is preliminary data.</text>
</comment>
<evidence type="ECO:0000313" key="2">
    <source>
        <dbReference type="Proteomes" id="UP001501138"/>
    </source>
</evidence>
<evidence type="ECO:0000313" key="1">
    <source>
        <dbReference type="EMBL" id="GAA1734371.1"/>
    </source>
</evidence>
<sequence>MTGQPDERPDGDAGYDGDALLAWFADFRTVLDAGDLEGISDRFDLPALLVEQERTTLLQDPEQVRDLDRGRPVATRAQDAVAAVPEVTAIDEVGWALLWVETRWSYRDEYASEAASERCRYLLRRGRGTFEVCALAPLPS</sequence>
<proteinExistence type="predicted"/>
<gene>
    <name evidence="1" type="ORF">GCM10009809_32060</name>
</gene>
<keyword evidence="2" id="KW-1185">Reference proteome</keyword>
<evidence type="ECO:0008006" key="3">
    <source>
        <dbReference type="Google" id="ProtNLM"/>
    </source>
</evidence>